<reference evidence="3 4" key="1">
    <citation type="submission" date="2019-08" db="EMBL/GenBank/DDBJ databases">
        <title>A chromosome-level genome assembly, high-density linkage maps, and genome scans reveal the genomic architecture of hybrid incompatibilities underlying speciation via character displacement in darters (Percidae: Etheostominae).</title>
        <authorList>
            <person name="Moran R.L."/>
            <person name="Catchen J.M."/>
            <person name="Fuller R.C."/>
        </authorList>
    </citation>
    <scope>NUCLEOTIDE SEQUENCE [LARGE SCALE GENOMIC DNA]</scope>
    <source>
        <strain evidence="3">EspeVRDwgs_2016</strain>
        <tissue evidence="3">Muscle</tissue>
    </source>
</reference>
<feature type="region of interest" description="Disordered" evidence="2">
    <location>
        <begin position="207"/>
        <end position="226"/>
    </location>
</feature>
<dbReference type="InterPro" id="IPR039594">
    <property type="entry name" value="FBXO34/46"/>
</dbReference>
<evidence type="ECO:0000256" key="2">
    <source>
        <dbReference type="SAM" id="MobiDB-lite"/>
    </source>
</evidence>
<feature type="region of interest" description="Disordered" evidence="2">
    <location>
        <begin position="98"/>
        <end position="140"/>
    </location>
</feature>
<comment type="caution">
    <text evidence="3">The sequence shown here is derived from an EMBL/GenBank/DDBJ whole genome shotgun (WGS) entry which is preliminary data.</text>
</comment>
<organism evidence="3 4">
    <name type="scientific">Etheostoma spectabile</name>
    <name type="common">orangethroat darter</name>
    <dbReference type="NCBI Taxonomy" id="54343"/>
    <lineage>
        <taxon>Eukaryota</taxon>
        <taxon>Metazoa</taxon>
        <taxon>Chordata</taxon>
        <taxon>Craniata</taxon>
        <taxon>Vertebrata</taxon>
        <taxon>Euteleostomi</taxon>
        <taxon>Actinopterygii</taxon>
        <taxon>Neopterygii</taxon>
        <taxon>Teleostei</taxon>
        <taxon>Neoteleostei</taxon>
        <taxon>Acanthomorphata</taxon>
        <taxon>Eupercaria</taxon>
        <taxon>Perciformes</taxon>
        <taxon>Percoidei</taxon>
        <taxon>Percidae</taxon>
        <taxon>Etheostomatinae</taxon>
        <taxon>Etheostoma</taxon>
    </lineage>
</organism>
<keyword evidence="4" id="KW-1185">Reference proteome</keyword>
<sequence length="226" mass="25227">MQKRRMWAQRTLHPNLSLPQLPDAEPGLSTFFSPFLTTLFRVPDGRWTRVVRHWYVIKPGNTKEKIAFFVAHQFSGAGQPRPSAMKVKGNWATDCSKAKRRRRCSSYDPPTRSQASEPNLSHDPSLAPPIPDEPPLGGVNETDLLSVAEMVALVSGGQPWPSKELWLFMESNTTQPPNTTHSQGLTPHQHTLLQGTVSDPTPIVFVSDSSNGQPSKRTRIHHLPSR</sequence>
<evidence type="ECO:0000313" key="4">
    <source>
        <dbReference type="Proteomes" id="UP000327493"/>
    </source>
</evidence>
<protein>
    <submittedName>
        <fullName evidence="3">Uncharacterized protein</fullName>
    </submittedName>
</protein>
<keyword evidence="1" id="KW-0833">Ubl conjugation pathway</keyword>
<dbReference type="PANTHER" id="PTHR16271">
    <property type="entry name" value="F-BOX ONLY PROTEIN 34/46 FAMILY MEMBER"/>
    <property type="match status" value="1"/>
</dbReference>
<evidence type="ECO:0000313" key="3">
    <source>
        <dbReference type="EMBL" id="KAA8577469.1"/>
    </source>
</evidence>
<gene>
    <name evidence="3" type="ORF">FQN60_009221</name>
</gene>
<dbReference type="PANTHER" id="PTHR16271:SF10">
    <property type="entry name" value="F-BOX ONLY PROTEIN 46"/>
    <property type="match status" value="1"/>
</dbReference>
<feature type="compositionally biased region" description="Basic residues" evidence="2">
    <location>
        <begin position="216"/>
        <end position="226"/>
    </location>
</feature>
<accession>A0A5J5CAF9</accession>
<evidence type="ECO:0000256" key="1">
    <source>
        <dbReference type="ARBA" id="ARBA00022786"/>
    </source>
</evidence>
<name>A0A5J5CAF9_9PERO</name>
<dbReference type="AlphaFoldDB" id="A0A5J5CAF9"/>
<dbReference type="Proteomes" id="UP000327493">
    <property type="component" value="Unassembled WGS sequence"/>
</dbReference>
<proteinExistence type="predicted"/>
<dbReference type="EMBL" id="VOFY01002788">
    <property type="protein sequence ID" value="KAA8577469.1"/>
    <property type="molecule type" value="Genomic_DNA"/>
</dbReference>